<dbReference type="SUPFAM" id="SSF55874">
    <property type="entry name" value="ATPase domain of HSP90 chaperone/DNA topoisomerase II/histidine kinase"/>
    <property type="match status" value="1"/>
</dbReference>
<keyword evidence="13" id="KW-0812">Transmembrane</keyword>
<keyword evidence="6" id="KW-0808">Transferase</keyword>
<keyword evidence="4" id="KW-1003">Cell membrane</keyword>
<reference evidence="16 17" key="1">
    <citation type="submission" date="2021-03" db="EMBL/GenBank/DDBJ databases">
        <title>Antimicrobial resistance genes in bacteria isolated from Japanese honey, and their potential for conferring macrolide and lincosamide resistance in the American foulbrood pathogen Paenibacillus larvae.</title>
        <authorList>
            <person name="Okamoto M."/>
            <person name="Kumagai M."/>
            <person name="Kanamori H."/>
            <person name="Takamatsu D."/>
        </authorList>
    </citation>
    <scope>NUCLEOTIDE SEQUENCE [LARGE SCALE GENOMIC DNA]</scope>
    <source>
        <strain evidence="16 17">J21TS7</strain>
    </source>
</reference>
<keyword evidence="8 16" id="KW-0418">Kinase</keyword>
<comment type="subcellular location">
    <subcellularLocation>
        <location evidence="2">Cell membrane</location>
        <topology evidence="2">Multi-pass membrane protein</topology>
    </subcellularLocation>
</comment>
<dbReference type="Pfam" id="PF02518">
    <property type="entry name" value="HATPase_c"/>
    <property type="match status" value="1"/>
</dbReference>
<evidence type="ECO:0000256" key="7">
    <source>
        <dbReference type="ARBA" id="ARBA00022741"/>
    </source>
</evidence>
<feature type="domain" description="HAMP" evidence="15">
    <location>
        <begin position="176"/>
        <end position="220"/>
    </location>
</feature>
<keyword evidence="13" id="KW-1133">Transmembrane helix</keyword>
<keyword evidence="11 13" id="KW-0472">Membrane</keyword>
<evidence type="ECO:0000256" key="10">
    <source>
        <dbReference type="ARBA" id="ARBA00023012"/>
    </source>
</evidence>
<evidence type="ECO:0000313" key="16">
    <source>
        <dbReference type="EMBL" id="GIO56051.1"/>
    </source>
</evidence>
<protein>
    <recommendedName>
        <fullName evidence="3">histidine kinase</fullName>
        <ecNumber evidence="3">2.7.13.3</ecNumber>
    </recommendedName>
</protein>
<dbReference type="Pfam" id="PF00512">
    <property type="entry name" value="HisKA"/>
    <property type="match status" value="1"/>
</dbReference>
<evidence type="ECO:0000256" key="4">
    <source>
        <dbReference type="ARBA" id="ARBA00022475"/>
    </source>
</evidence>
<feature type="compositionally biased region" description="Basic residues" evidence="12">
    <location>
        <begin position="76"/>
        <end position="85"/>
    </location>
</feature>
<keyword evidence="9" id="KW-0067">ATP-binding</keyword>
<gene>
    <name evidence="16" type="ORF">J21TS7_43690</name>
</gene>
<evidence type="ECO:0000256" key="13">
    <source>
        <dbReference type="SAM" id="Phobius"/>
    </source>
</evidence>
<keyword evidence="7" id="KW-0547">Nucleotide-binding</keyword>
<feature type="transmembrane region" description="Helical" evidence="13">
    <location>
        <begin position="144"/>
        <end position="165"/>
    </location>
</feature>
<feature type="compositionally biased region" description="Basic and acidic residues" evidence="12">
    <location>
        <begin position="61"/>
        <end position="75"/>
    </location>
</feature>
<name>A0ABQ4LHQ9_9BACL</name>
<evidence type="ECO:0000259" key="15">
    <source>
        <dbReference type="PROSITE" id="PS50885"/>
    </source>
</evidence>
<dbReference type="Proteomes" id="UP000676601">
    <property type="component" value="Unassembled WGS sequence"/>
</dbReference>
<evidence type="ECO:0000256" key="11">
    <source>
        <dbReference type="ARBA" id="ARBA00023136"/>
    </source>
</evidence>
<evidence type="ECO:0000256" key="9">
    <source>
        <dbReference type="ARBA" id="ARBA00022840"/>
    </source>
</evidence>
<keyword evidence="5" id="KW-0597">Phosphoprotein</keyword>
<dbReference type="SMART" id="SM00387">
    <property type="entry name" value="HATPase_c"/>
    <property type="match status" value="1"/>
</dbReference>
<accession>A0ABQ4LHQ9</accession>
<dbReference type="SMART" id="SM00388">
    <property type="entry name" value="HisKA"/>
    <property type="match status" value="1"/>
</dbReference>
<dbReference type="PANTHER" id="PTHR43711:SF1">
    <property type="entry name" value="HISTIDINE KINASE 1"/>
    <property type="match status" value="1"/>
</dbReference>
<sequence length="449" mass="51155">MKEREQGPVDAFQADGTEARSGNLERSGPDRSSTQRERIQRRRLDREQNETWQHLNHARGTKPEDRQEARRLKKEERRRKRKEVAKRRENEIRGMDGELPNFWLRVRIIFFMILVLSALVVCWTAAFYITHGLRWHISPLLRQLLNSVLGFVIFGVSISIISRFAKRRQSEFYQLVIDALKRISKGDFKVEIPVFGENGHWGGIVKGINNMAADLNNLEHMRQEFISNVSHEIQSPLTSISGFARVLREENLSPGQRDHYLNIIEEESVRLSRLSENILRLASLDSDKHPFHAEPVRLDKQLQMLVLACEPQWQGKDLDMSVEFEPVTIEADRDLLSQVWVNLLHNAIKFTPEGGTVQVFLEESGQEAVVRVRDSGIGISAEDLEHIFERFYKADKSRTRSGGGSGLGLSIIQKIVQMHGGSVSVQSAPGEGTEMTVRLPKTADRAAGP</sequence>
<keyword evidence="10" id="KW-0902">Two-component regulatory system</keyword>
<evidence type="ECO:0000256" key="2">
    <source>
        <dbReference type="ARBA" id="ARBA00004651"/>
    </source>
</evidence>
<dbReference type="InterPro" id="IPR003661">
    <property type="entry name" value="HisK_dim/P_dom"/>
</dbReference>
<feature type="domain" description="Histidine kinase" evidence="14">
    <location>
        <begin position="228"/>
        <end position="443"/>
    </location>
</feature>
<dbReference type="InterPro" id="IPR005467">
    <property type="entry name" value="His_kinase_dom"/>
</dbReference>
<dbReference type="EC" id="2.7.13.3" evidence="3"/>
<dbReference type="SUPFAM" id="SSF47384">
    <property type="entry name" value="Homodimeric domain of signal transducing histidine kinase"/>
    <property type="match status" value="1"/>
</dbReference>
<dbReference type="InterPro" id="IPR036097">
    <property type="entry name" value="HisK_dim/P_sf"/>
</dbReference>
<dbReference type="EMBL" id="BORU01000002">
    <property type="protein sequence ID" value="GIO56051.1"/>
    <property type="molecule type" value="Genomic_DNA"/>
</dbReference>
<organism evidence="16 17">
    <name type="scientific">Paenibacillus cineris</name>
    <dbReference type="NCBI Taxonomy" id="237530"/>
    <lineage>
        <taxon>Bacteria</taxon>
        <taxon>Bacillati</taxon>
        <taxon>Bacillota</taxon>
        <taxon>Bacilli</taxon>
        <taxon>Bacillales</taxon>
        <taxon>Paenibacillaceae</taxon>
        <taxon>Paenibacillus</taxon>
    </lineage>
</organism>
<proteinExistence type="predicted"/>
<dbReference type="InterPro" id="IPR004358">
    <property type="entry name" value="Sig_transdc_His_kin-like_C"/>
</dbReference>
<dbReference type="PROSITE" id="PS50885">
    <property type="entry name" value="HAMP"/>
    <property type="match status" value="1"/>
</dbReference>
<dbReference type="InterPro" id="IPR003594">
    <property type="entry name" value="HATPase_dom"/>
</dbReference>
<dbReference type="GO" id="GO:0016301">
    <property type="term" value="F:kinase activity"/>
    <property type="evidence" value="ECO:0007669"/>
    <property type="project" value="UniProtKB-KW"/>
</dbReference>
<dbReference type="RefSeq" id="WP_306433695.1">
    <property type="nucleotide sequence ID" value="NZ_BORU01000002.1"/>
</dbReference>
<dbReference type="Gene3D" id="1.10.287.130">
    <property type="match status" value="1"/>
</dbReference>
<evidence type="ECO:0000256" key="12">
    <source>
        <dbReference type="SAM" id="MobiDB-lite"/>
    </source>
</evidence>
<dbReference type="PANTHER" id="PTHR43711">
    <property type="entry name" value="TWO-COMPONENT HISTIDINE KINASE"/>
    <property type="match status" value="1"/>
</dbReference>
<dbReference type="PRINTS" id="PR00344">
    <property type="entry name" value="BCTRLSENSOR"/>
</dbReference>
<evidence type="ECO:0000256" key="8">
    <source>
        <dbReference type="ARBA" id="ARBA00022777"/>
    </source>
</evidence>
<evidence type="ECO:0000313" key="17">
    <source>
        <dbReference type="Proteomes" id="UP000676601"/>
    </source>
</evidence>
<evidence type="ECO:0000256" key="6">
    <source>
        <dbReference type="ARBA" id="ARBA00022679"/>
    </source>
</evidence>
<dbReference type="CDD" id="cd00082">
    <property type="entry name" value="HisKA"/>
    <property type="match status" value="1"/>
</dbReference>
<dbReference type="InterPro" id="IPR003660">
    <property type="entry name" value="HAMP_dom"/>
</dbReference>
<dbReference type="InterPro" id="IPR050736">
    <property type="entry name" value="Sensor_HK_Regulatory"/>
</dbReference>
<evidence type="ECO:0000256" key="3">
    <source>
        <dbReference type="ARBA" id="ARBA00012438"/>
    </source>
</evidence>
<evidence type="ECO:0000256" key="5">
    <source>
        <dbReference type="ARBA" id="ARBA00022553"/>
    </source>
</evidence>
<evidence type="ECO:0000259" key="14">
    <source>
        <dbReference type="PROSITE" id="PS50109"/>
    </source>
</evidence>
<dbReference type="PROSITE" id="PS50109">
    <property type="entry name" value="HIS_KIN"/>
    <property type="match status" value="1"/>
</dbReference>
<dbReference type="InterPro" id="IPR036890">
    <property type="entry name" value="HATPase_C_sf"/>
</dbReference>
<dbReference type="CDD" id="cd00075">
    <property type="entry name" value="HATPase"/>
    <property type="match status" value="1"/>
</dbReference>
<comment type="caution">
    <text evidence="16">The sequence shown here is derived from an EMBL/GenBank/DDBJ whole genome shotgun (WGS) entry which is preliminary data.</text>
</comment>
<evidence type="ECO:0000256" key="1">
    <source>
        <dbReference type="ARBA" id="ARBA00000085"/>
    </source>
</evidence>
<comment type="catalytic activity">
    <reaction evidence="1">
        <text>ATP + protein L-histidine = ADP + protein N-phospho-L-histidine.</text>
        <dbReference type="EC" id="2.7.13.3"/>
    </reaction>
</comment>
<feature type="transmembrane region" description="Helical" evidence="13">
    <location>
        <begin position="108"/>
        <end position="129"/>
    </location>
</feature>
<dbReference type="Gene3D" id="3.30.565.10">
    <property type="entry name" value="Histidine kinase-like ATPase, C-terminal domain"/>
    <property type="match status" value="1"/>
</dbReference>
<feature type="region of interest" description="Disordered" evidence="12">
    <location>
        <begin position="1"/>
        <end position="86"/>
    </location>
</feature>
<keyword evidence="17" id="KW-1185">Reference proteome</keyword>
<feature type="compositionally biased region" description="Basic and acidic residues" evidence="12">
    <location>
        <begin position="27"/>
        <end position="49"/>
    </location>
</feature>